<dbReference type="EMBL" id="GL876966">
    <property type="protein sequence ID" value="KLU81126.1"/>
    <property type="molecule type" value="Genomic_DNA"/>
</dbReference>
<keyword evidence="1" id="KW-0472">Membrane</keyword>
<sequence length="77" mass="8592">MQVKAVNIIAFFFLIELSNLRKLLLLVFLAYPDPWNQYPASHVWFAANGLAAGTTSLLMNYYSNVTIPDALGMTLPT</sequence>
<dbReference type="EMBL" id="ADBL01000049">
    <property type="status" value="NOT_ANNOTATED_CDS"/>
    <property type="molecule type" value="Genomic_DNA"/>
</dbReference>
<feature type="transmembrane region" description="Helical" evidence="1">
    <location>
        <begin position="43"/>
        <end position="63"/>
    </location>
</feature>
<reference evidence="2" key="3">
    <citation type="submission" date="2011-03" db="EMBL/GenBank/DDBJ databases">
        <title>Annotation of Magnaporthe poae ATCC 64411.</title>
        <authorList>
            <person name="Ma L.-J."/>
            <person name="Dead R."/>
            <person name="Young S.K."/>
            <person name="Zeng Q."/>
            <person name="Gargeya S."/>
            <person name="Fitzgerald M."/>
            <person name="Haas B."/>
            <person name="Abouelleil A."/>
            <person name="Alvarado L."/>
            <person name="Arachchi H.M."/>
            <person name="Berlin A."/>
            <person name="Brown A."/>
            <person name="Chapman S.B."/>
            <person name="Chen Z."/>
            <person name="Dunbar C."/>
            <person name="Freedman E."/>
            <person name="Gearin G."/>
            <person name="Gellesch M."/>
            <person name="Goldberg J."/>
            <person name="Griggs A."/>
            <person name="Gujja S."/>
            <person name="Heiman D."/>
            <person name="Howarth C."/>
            <person name="Larson L."/>
            <person name="Lui A."/>
            <person name="MacDonald P.J.P."/>
            <person name="Mehta T."/>
            <person name="Montmayeur A."/>
            <person name="Murphy C."/>
            <person name="Neiman D."/>
            <person name="Pearson M."/>
            <person name="Priest M."/>
            <person name="Roberts A."/>
            <person name="Saif S."/>
            <person name="Shea T."/>
            <person name="Shenoy N."/>
            <person name="Sisk P."/>
            <person name="Stolte C."/>
            <person name="Sykes S."/>
            <person name="Yandava C."/>
            <person name="Wortman J."/>
            <person name="Nusbaum C."/>
            <person name="Birren B."/>
        </authorList>
    </citation>
    <scope>NUCLEOTIDE SEQUENCE</scope>
    <source>
        <strain evidence="2">ATCC 64411</strain>
    </source>
</reference>
<reference evidence="3" key="4">
    <citation type="journal article" date="2015" name="G3 (Bethesda)">
        <title>Genome sequences of three phytopathogenic species of the Magnaporthaceae family of fungi.</title>
        <authorList>
            <person name="Okagaki L.H."/>
            <person name="Nunes C.C."/>
            <person name="Sailsbery J."/>
            <person name="Clay B."/>
            <person name="Brown D."/>
            <person name="John T."/>
            <person name="Oh Y."/>
            <person name="Young N."/>
            <person name="Fitzgerald M."/>
            <person name="Haas B.J."/>
            <person name="Zeng Q."/>
            <person name="Young S."/>
            <person name="Adiconis X."/>
            <person name="Fan L."/>
            <person name="Levin J.Z."/>
            <person name="Mitchell T.K."/>
            <person name="Okubara P.A."/>
            <person name="Farman M.L."/>
            <person name="Kohn L.M."/>
            <person name="Birren B."/>
            <person name="Ma L.-J."/>
            <person name="Dean R.A."/>
        </authorList>
    </citation>
    <scope>NUCLEOTIDE SEQUENCE</scope>
    <source>
        <strain evidence="3">ATCC 64411 / 73-15</strain>
    </source>
</reference>
<organism evidence="3 4">
    <name type="scientific">Magnaporthiopsis poae (strain ATCC 64411 / 73-15)</name>
    <name type="common">Kentucky bluegrass fungus</name>
    <name type="synonym">Magnaporthe poae</name>
    <dbReference type="NCBI Taxonomy" id="644358"/>
    <lineage>
        <taxon>Eukaryota</taxon>
        <taxon>Fungi</taxon>
        <taxon>Dikarya</taxon>
        <taxon>Ascomycota</taxon>
        <taxon>Pezizomycotina</taxon>
        <taxon>Sordariomycetes</taxon>
        <taxon>Sordariomycetidae</taxon>
        <taxon>Magnaporthales</taxon>
        <taxon>Magnaporthaceae</taxon>
        <taxon>Magnaporthiopsis</taxon>
    </lineage>
</organism>
<protein>
    <submittedName>
        <fullName evidence="2 3">Uncharacterized protein</fullName>
    </submittedName>
</protein>
<evidence type="ECO:0000256" key="1">
    <source>
        <dbReference type="SAM" id="Phobius"/>
    </source>
</evidence>
<keyword evidence="1" id="KW-0812">Transmembrane</keyword>
<gene>
    <name evidence="2" type="ORF">MAPG_00221</name>
</gene>
<proteinExistence type="predicted"/>
<reference evidence="2" key="1">
    <citation type="submission" date="2010-05" db="EMBL/GenBank/DDBJ databases">
        <title>The Genome Sequence of Magnaporthe poae strain ATCC 64411.</title>
        <authorList>
            <consortium name="The Broad Institute Genome Sequencing Platform"/>
            <consortium name="Broad Institute Genome Sequencing Center for Infectious Disease"/>
            <person name="Ma L.-J."/>
            <person name="Dead R."/>
            <person name="Young S."/>
            <person name="Zeng Q."/>
            <person name="Koehrsen M."/>
            <person name="Alvarado L."/>
            <person name="Berlin A."/>
            <person name="Chapman S.B."/>
            <person name="Chen Z."/>
            <person name="Freedman E."/>
            <person name="Gellesch M."/>
            <person name="Goldberg J."/>
            <person name="Griggs A."/>
            <person name="Gujja S."/>
            <person name="Heilman E.R."/>
            <person name="Heiman D."/>
            <person name="Hepburn T."/>
            <person name="Howarth C."/>
            <person name="Jen D."/>
            <person name="Larson L."/>
            <person name="Mehta T."/>
            <person name="Neiman D."/>
            <person name="Pearson M."/>
            <person name="Roberts A."/>
            <person name="Saif S."/>
            <person name="Shea T."/>
            <person name="Shenoy N."/>
            <person name="Sisk P."/>
            <person name="Stolte C."/>
            <person name="Sykes S."/>
            <person name="Walk T."/>
            <person name="White J."/>
            <person name="Yandava C."/>
            <person name="Haas B."/>
            <person name="Nusbaum C."/>
            <person name="Birren B."/>
        </authorList>
    </citation>
    <scope>NUCLEOTIDE SEQUENCE</scope>
    <source>
        <strain evidence="2">ATCC 64411</strain>
    </source>
</reference>
<accession>A0A0C4DKF2</accession>
<dbReference type="AlphaFoldDB" id="A0A0C4DKF2"/>
<name>A0A0C4DKF2_MAGP6</name>
<reference evidence="4" key="2">
    <citation type="submission" date="2010-05" db="EMBL/GenBank/DDBJ databases">
        <title>The genome sequence of Magnaporthe poae strain ATCC 64411.</title>
        <authorList>
            <person name="Ma L.-J."/>
            <person name="Dead R."/>
            <person name="Young S."/>
            <person name="Zeng Q."/>
            <person name="Koehrsen M."/>
            <person name="Alvarado L."/>
            <person name="Berlin A."/>
            <person name="Chapman S.B."/>
            <person name="Chen Z."/>
            <person name="Freedman E."/>
            <person name="Gellesch M."/>
            <person name="Goldberg J."/>
            <person name="Griggs A."/>
            <person name="Gujja S."/>
            <person name="Heilman E.R."/>
            <person name="Heiman D."/>
            <person name="Hepburn T."/>
            <person name="Howarth C."/>
            <person name="Jen D."/>
            <person name="Larson L."/>
            <person name="Mehta T."/>
            <person name="Neiman D."/>
            <person name="Pearson M."/>
            <person name="Roberts A."/>
            <person name="Saif S."/>
            <person name="Shea T."/>
            <person name="Shenoy N."/>
            <person name="Sisk P."/>
            <person name="Stolte C."/>
            <person name="Sykes S."/>
            <person name="Walk T."/>
            <person name="White J."/>
            <person name="Yandava C."/>
            <person name="Haas B."/>
            <person name="Nusbaum C."/>
            <person name="Birren B."/>
        </authorList>
    </citation>
    <scope>NUCLEOTIDE SEQUENCE [LARGE SCALE GENOMIC DNA]</scope>
    <source>
        <strain evidence="4">ATCC 64411 / 73-15</strain>
    </source>
</reference>
<feature type="transmembrane region" description="Helical" evidence="1">
    <location>
        <begin position="7"/>
        <end position="31"/>
    </location>
</feature>
<reference evidence="3" key="5">
    <citation type="submission" date="2015-06" db="UniProtKB">
        <authorList>
            <consortium name="EnsemblFungi"/>
        </authorList>
    </citation>
    <scope>IDENTIFICATION</scope>
    <source>
        <strain evidence="3">ATCC 64411</strain>
    </source>
</reference>
<dbReference type="VEuPathDB" id="FungiDB:MAPG_00221"/>
<dbReference type="Proteomes" id="UP000011715">
    <property type="component" value="Unassembled WGS sequence"/>
</dbReference>
<dbReference type="EnsemblFungi" id="MAPG_00221T0">
    <property type="protein sequence ID" value="MAPG_00221T0"/>
    <property type="gene ID" value="MAPG_00221"/>
</dbReference>
<evidence type="ECO:0000313" key="4">
    <source>
        <dbReference type="Proteomes" id="UP000011715"/>
    </source>
</evidence>
<evidence type="ECO:0000313" key="3">
    <source>
        <dbReference type="EnsemblFungi" id="MAPG_00221T0"/>
    </source>
</evidence>
<keyword evidence="4" id="KW-1185">Reference proteome</keyword>
<keyword evidence="1" id="KW-1133">Transmembrane helix</keyword>
<evidence type="ECO:0000313" key="2">
    <source>
        <dbReference type="EMBL" id="KLU81126.1"/>
    </source>
</evidence>